<dbReference type="CDD" id="cd19607">
    <property type="entry name" value="GTA_TIM-barrel-like"/>
    <property type="match status" value="1"/>
</dbReference>
<evidence type="ECO:0000313" key="5">
    <source>
        <dbReference type="Proteomes" id="UP000184085"/>
    </source>
</evidence>
<keyword evidence="5" id="KW-1185">Reference proteome</keyword>
<accession>A0A1M4N1L5</accession>
<name>A0A1M4N1L5_9RHOB</name>
<evidence type="ECO:0000259" key="2">
    <source>
        <dbReference type="Pfam" id="PF13550"/>
    </source>
</evidence>
<reference evidence="5" key="1">
    <citation type="submission" date="2016-09" db="EMBL/GenBank/DDBJ databases">
        <authorList>
            <person name="Wibberg D."/>
        </authorList>
    </citation>
    <scope>NUCLEOTIDE SEQUENCE [LARGE SCALE GENOMIC DNA]</scope>
</reference>
<protein>
    <submittedName>
        <fullName evidence="4">Putative phage tail protein/GTA TIM-barrel-like domain</fullName>
    </submittedName>
</protein>
<gene>
    <name evidence="4" type="ORF">KARMA_2141</name>
</gene>
<feature type="domain" description="Rcc01698-like C-terminal" evidence="3">
    <location>
        <begin position="1055"/>
        <end position="1155"/>
    </location>
</feature>
<dbReference type="Pfam" id="PF13550">
    <property type="entry name" value="Phage-tail_3"/>
    <property type="match status" value="1"/>
</dbReference>
<dbReference type="InterPro" id="IPR032876">
    <property type="entry name" value="J_dom"/>
</dbReference>
<dbReference type="EMBL" id="FMJB01000050">
    <property type="protein sequence ID" value="SCM67934.1"/>
    <property type="molecule type" value="Genomic_DNA"/>
</dbReference>
<dbReference type="Pfam" id="PF23666">
    <property type="entry name" value="Rcc01698_C"/>
    <property type="match status" value="1"/>
</dbReference>
<dbReference type="Gene3D" id="3.20.20.80">
    <property type="entry name" value="Glycosidases"/>
    <property type="match status" value="1"/>
</dbReference>
<proteinExistence type="predicted"/>
<dbReference type="Pfam" id="PF13547">
    <property type="entry name" value="GTA_TIM"/>
    <property type="match status" value="1"/>
</dbReference>
<evidence type="ECO:0000259" key="1">
    <source>
        <dbReference type="Pfam" id="PF13547"/>
    </source>
</evidence>
<dbReference type="RefSeq" id="WP_072706570.1">
    <property type="nucleotide sequence ID" value="NZ_FMJB01000050.1"/>
</dbReference>
<feature type="domain" description="GTA TIM-barrel-like" evidence="1">
    <location>
        <begin position="451"/>
        <end position="746"/>
    </location>
</feature>
<dbReference type="SUPFAM" id="SSF51445">
    <property type="entry name" value="(Trans)glycosidases"/>
    <property type="match status" value="1"/>
</dbReference>
<feature type="domain" description="Tip attachment protein J" evidence="2">
    <location>
        <begin position="805"/>
        <end position="963"/>
    </location>
</feature>
<evidence type="ECO:0000313" key="4">
    <source>
        <dbReference type="EMBL" id="SCM67934.1"/>
    </source>
</evidence>
<sequence length="1308" mass="141829">MATIVLSAAGGALGGSLGGSLGGLGMATLGRATGAVLGQALDARLFSNQTSAGSTVEVGRTNRLRIGSSSEGEGIAKVYGRTRVSGQIIWATRFKETVHTKTSRSGGGKGSSGSHSSTTQRYTYSINLAIALCEGEIARVGRVWADGSEVDLSTLNMRVYRGEVDQQPDPLIEVIEGTDAVPAYRGTAYVVLEDVQLGDFGNRVPQFSFEVVRHAPDHVSEHGDVSKDVTAVAMIPGSGEYTLATTPVHYGKGLGRNSSANVNSYSGMSDFESSVHALTEEAPNCRATSLVVSWFGNDLRCGACSIKPKVEQTAHDGVGMPWQVSGVLRAEAEQVVQLEGDPVYGGTPADQSVVEAIQHLNAVGQEVMFYPFILMDQLGGNGLPDPWGQREEQPALPWRGRITLSTAPTLSNTPDGTEVADAEVASFVGTAQPSDFRIEDGQVLYDGPDEWSLRRFVLHYAKLCQLAGGVHAFCIGSELRALTQIRGVSGFPVVDALKALAADVRAILGPDIKLGYAADWTEYWGYQPQDGTGDRYFHLDPLWADPQIDFIGIDNYMPLSDWRDGKDHADADWHTAYNPAYLKQNIEGGEGYDWYYPSDEARDMQQRAPITDGAYGEPWVYRYKDIRSWWTSHHHERIAGLRADTPTAWEPFAKPIWFTEIGCAAVNKGTNQPNKFVDPKSSESALPHYSTGERDEFIQMQYLRVMREYWQDASKNPVSPVYGGPMLDADRMFVWAWDARPYPAFPNHGGLWKDAPNYQRGHWITGRSGHRTLASVVAEICASAGVLDVDTTQLYGVLRGYSETGPQTARAALQGLMVTHGFDAVEEGGTLVFRSRSDAQVKMLDRERVLADDEGDIRRARASDLEVPNTVGLSFFEADAGFEPVSVDTRGPWDSVQRPSQNEVPVVLTRGEAKQAADRWLSEAQTSRETCAFALPPSRSDVCAGDLVAFEDAPQDIYRVERVTVADGREVEAVRVDPSVYTPAPEIAEIPITAPYVPPLPAICLPMELPLLRGDEVAHAPYLAASGDPWPGGVNVYSSRTDAGYTLATTLDAPATLGQLDTALPFAPIGAEQRGVSIEVTLVSGDLYSVDEAAFLSGANLAAIGSGAADGWELIQFRKAEPLGGRRYRLSGFLRGQAGTDWTQAGAWPEGSYFVLVDGALDQLDLPAESLNLPMYLRSGPVGRPYDDRAYTTEDVTFVGRGLAPYRPCHLAQVRSGGDDQLSWVRRTRIGGDDWSREDVPLAETIEAYVLRVFAQGSLVREERLTEPQFTYTSAQRSSDGAVGGYRIEVAQISDLFGAGPSAALSIG</sequence>
<dbReference type="InterPro" id="IPR025195">
    <property type="entry name" value="GTA_TIM_dom"/>
</dbReference>
<dbReference type="InterPro" id="IPR056490">
    <property type="entry name" value="Rcc01698_C"/>
</dbReference>
<organism evidence="4 5">
    <name type="scientific">Donghicola eburneus</name>
    <dbReference type="NCBI Taxonomy" id="393278"/>
    <lineage>
        <taxon>Bacteria</taxon>
        <taxon>Pseudomonadati</taxon>
        <taxon>Pseudomonadota</taxon>
        <taxon>Alphaproteobacteria</taxon>
        <taxon>Rhodobacterales</taxon>
        <taxon>Roseobacteraceae</taxon>
        <taxon>Donghicola</taxon>
    </lineage>
</organism>
<dbReference type="InterPro" id="IPR017853">
    <property type="entry name" value="GH"/>
</dbReference>
<dbReference type="Proteomes" id="UP000184085">
    <property type="component" value="Unassembled WGS sequence"/>
</dbReference>
<evidence type="ECO:0000259" key="3">
    <source>
        <dbReference type="Pfam" id="PF23666"/>
    </source>
</evidence>